<dbReference type="CDD" id="cd00082">
    <property type="entry name" value="HisKA"/>
    <property type="match status" value="1"/>
</dbReference>
<dbReference type="PROSITE" id="PS50112">
    <property type="entry name" value="PAS"/>
    <property type="match status" value="2"/>
</dbReference>
<dbReference type="CDD" id="cd00130">
    <property type="entry name" value="PAS"/>
    <property type="match status" value="2"/>
</dbReference>
<dbReference type="SMART" id="SM00065">
    <property type="entry name" value="GAF"/>
    <property type="match status" value="1"/>
</dbReference>
<evidence type="ECO:0000259" key="12">
    <source>
        <dbReference type="PROSITE" id="PS50113"/>
    </source>
</evidence>
<evidence type="ECO:0000256" key="8">
    <source>
        <dbReference type="ARBA" id="ARBA00023012"/>
    </source>
</evidence>
<dbReference type="Proteomes" id="UP001196980">
    <property type="component" value="Unassembled WGS sequence"/>
</dbReference>
<keyword evidence="6" id="KW-0418">Kinase</keyword>
<dbReference type="InterPro" id="IPR000014">
    <property type="entry name" value="PAS"/>
</dbReference>
<keyword evidence="14" id="KW-1185">Reference proteome</keyword>
<dbReference type="NCBIfam" id="TIGR00229">
    <property type="entry name" value="sensory_box"/>
    <property type="match status" value="2"/>
</dbReference>
<keyword evidence="9" id="KW-0175">Coiled coil</keyword>
<keyword evidence="7" id="KW-0067">ATP-binding</keyword>
<feature type="coiled-coil region" evidence="9">
    <location>
        <begin position="431"/>
        <end position="469"/>
    </location>
</feature>
<dbReference type="InterPro" id="IPR003594">
    <property type="entry name" value="HATPase_dom"/>
</dbReference>
<comment type="caution">
    <text evidence="13">The sequence shown here is derived from an EMBL/GenBank/DDBJ whole genome shotgun (WGS) entry which is preliminary data.</text>
</comment>
<dbReference type="InterPro" id="IPR003661">
    <property type="entry name" value="HisK_dim/P_dom"/>
</dbReference>
<dbReference type="InterPro" id="IPR000700">
    <property type="entry name" value="PAS-assoc_C"/>
</dbReference>
<dbReference type="InterPro" id="IPR013767">
    <property type="entry name" value="PAS_fold"/>
</dbReference>
<evidence type="ECO:0000313" key="13">
    <source>
        <dbReference type="EMBL" id="MBV6341025.1"/>
    </source>
</evidence>
<feature type="domain" description="Histidine kinase" evidence="10">
    <location>
        <begin position="485"/>
        <end position="704"/>
    </location>
</feature>
<sequence>MKADTPDRESFYSTNDNGKLKTIVEASPLGIIYMDKAGKVLMYNGAAEGIFGWSAEDVVGSELPFVLDEPSAGNPATVCPQIFDALSRGETITGVELRRFRKDGMLIDINVSMAPVRDHALNITGFMGIFANVTDQRRAEECLVESESLYRSIFEISGGATIVIDGDGTITMINDEFETITGYTRKDTEYRKNWMDILAPDEVPRIKINYDNRALYKNASLKQYETIIVNKYGMRKNVYVSFKTITGSDKCIMSIVDITEHKQVSKALEEQARLAAFSAETGNALSRGEDLHQMLKSCTDAVVNKIGASLCCIWLYDSETNMLVMQSASGPCTEMTEIGDAYNRIPLGMSEIGTIGLNRRPVMTNNALAESFFHDDEWAKHNQFVSFGGYPLVVEDQLMGVMAAFCRNRLSEFAFRAMVASADNIATGIKRKFVEIEIKLKHAELQDLNRRLEQRVAEEIVQRQQKEQMLIQQSKMAAMGEMIGAIAHQWRQPLNAVGLIVQDLEDAFEYGEIDREYIQRAVTDTMKQIQFMSKTIDDFRNFFRPAKEKETFNCLSAINSMISIVSAQLFNNSIGIKVTAADENALFVNGFPNEFKQAVLNIINNSKDAIIDNRKKPPQVAEKGMITINIFKEAGKIVVVITDNGGGIDEGIIDRIFEPYFTTKEQGKGTGIGLYMSKTIIERNMGGRLDVINVDHGAEFRIEL</sequence>
<dbReference type="InterPro" id="IPR003018">
    <property type="entry name" value="GAF"/>
</dbReference>
<protein>
    <recommendedName>
        <fullName evidence="2">histidine kinase</fullName>
        <ecNumber evidence="2">2.7.13.3</ecNumber>
    </recommendedName>
</protein>
<name>A0ABS6RWM4_9BACT</name>
<dbReference type="EC" id="2.7.13.3" evidence="2"/>
<evidence type="ECO:0000256" key="7">
    <source>
        <dbReference type="ARBA" id="ARBA00022840"/>
    </source>
</evidence>
<evidence type="ECO:0000256" key="9">
    <source>
        <dbReference type="SAM" id="Coils"/>
    </source>
</evidence>
<dbReference type="EMBL" id="JABXWD010000066">
    <property type="protein sequence ID" value="MBV6341025.1"/>
    <property type="molecule type" value="Genomic_DNA"/>
</dbReference>
<evidence type="ECO:0000313" key="14">
    <source>
        <dbReference type="Proteomes" id="UP001196980"/>
    </source>
</evidence>
<accession>A0ABS6RWM4</accession>
<organism evidence="13 14">
    <name type="scientific">Candidatus Magnetobacterium casense</name>
    <dbReference type="NCBI Taxonomy" id="1455061"/>
    <lineage>
        <taxon>Bacteria</taxon>
        <taxon>Pseudomonadati</taxon>
        <taxon>Nitrospirota</taxon>
        <taxon>Thermodesulfovibrionia</taxon>
        <taxon>Thermodesulfovibrionales</taxon>
        <taxon>Candidatus Magnetobacteriaceae</taxon>
        <taxon>Candidatus Magnetobacterium</taxon>
    </lineage>
</organism>
<evidence type="ECO:0000256" key="1">
    <source>
        <dbReference type="ARBA" id="ARBA00000085"/>
    </source>
</evidence>
<feature type="domain" description="PAS" evidence="11">
    <location>
        <begin position="16"/>
        <end position="68"/>
    </location>
</feature>
<keyword evidence="8" id="KW-0902">Two-component regulatory system</keyword>
<keyword evidence="3" id="KW-0597">Phosphoprotein</keyword>
<dbReference type="Pfam" id="PF02518">
    <property type="entry name" value="HATPase_c"/>
    <property type="match status" value="1"/>
</dbReference>
<dbReference type="SMART" id="SM00086">
    <property type="entry name" value="PAC"/>
    <property type="match status" value="2"/>
</dbReference>
<dbReference type="InterPro" id="IPR001610">
    <property type="entry name" value="PAC"/>
</dbReference>
<dbReference type="PANTHER" id="PTHR43065:SF10">
    <property type="entry name" value="PEROXIDE STRESS-ACTIVATED HISTIDINE KINASE MAK3"/>
    <property type="match status" value="1"/>
</dbReference>
<feature type="domain" description="PAC" evidence="12">
    <location>
        <begin position="93"/>
        <end position="145"/>
    </location>
</feature>
<dbReference type="SMART" id="SM00091">
    <property type="entry name" value="PAS"/>
    <property type="match status" value="2"/>
</dbReference>
<evidence type="ECO:0000259" key="10">
    <source>
        <dbReference type="PROSITE" id="PS50109"/>
    </source>
</evidence>
<evidence type="ECO:0000259" key="11">
    <source>
        <dbReference type="PROSITE" id="PS50112"/>
    </source>
</evidence>
<keyword evidence="4" id="KW-0808">Transferase</keyword>
<reference evidence="13 14" key="1">
    <citation type="journal article" date="2020" name="J Geophys Res Biogeosci">
        <title>Magnetotaxis as an Adaptation to Enable Bacterial Shuttling of Microbial Sulfur and Sulfur Cycling Across Aquatic Oxic#Anoxic Interfaces.</title>
        <authorList>
            <person name="Li J."/>
            <person name="Liu P."/>
            <person name="Wang J."/>
            <person name="Roberts A.P."/>
            <person name="Pan Y."/>
        </authorList>
    </citation>
    <scope>NUCLEOTIDE SEQUENCE [LARGE SCALE GENOMIC DNA]</scope>
    <source>
        <strain evidence="13 14">MYR-1_YQ</strain>
    </source>
</reference>
<dbReference type="RefSeq" id="WP_218251638.1">
    <property type="nucleotide sequence ID" value="NZ_JABXWD010000066.1"/>
</dbReference>
<dbReference type="Pfam" id="PF13185">
    <property type="entry name" value="GAF_2"/>
    <property type="match status" value="1"/>
</dbReference>
<dbReference type="SMART" id="SM00387">
    <property type="entry name" value="HATPase_c"/>
    <property type="match status" value="1"/>
</dbReference>
<feature type="domain" description="PAS" evidence="11">
    <location>
        <begin position="146"/>
        <end position="218"/>
    </location>
</feature>
<evidence type="ECO:0000256" key="4">
    <source>
        <dbReference type="ARBA" id="ARBA00022679"/>
    </source>
</evidence>
<evidence type="ECO:0000256" key="6">
    <source>
        <dbReference type="ARBA" id="ARBA00022777"/>
    </source>
</evidence>
<dbReference type="PANTHER" id="PTHR43065">
    <property type="entry name" value="SENSOR HISTIDINE KINASE"/>
    <property type="match status" value="1"/>
</dbReference>
<dbReference type="Pfam" id="PF00989">
    <property type="entry name" value="PAS"/>
    <property type="match status" value="1"/>
</dbReference>
<keyword evidence="5" id="KW-0547">Nucleotide-binding</keyword>
<dbReference type="Pfam" id="PF13188">
    <property type="entry name" value="PAS_8"/>
    <property type="match status" value="1"/>
</dbReference>
<gene>
    <name evidence="13" type="ORF">HWQ67_05460</name>
</gene>
<evidence type="ECO:0000256" key="5">
    <source>
        <dbReference type="ARBA" id="ARBA00022741"/>
    </source>
</evidence>
<proteinExistence type="predicted"/>
<evidence type="ECO:0000256" key="3">
    <source>
        <dbReference type="ARBA" id="ARBA00022553"/>
    </source>
</evidence>
<dbReference type="InterPro" id="IPR005467">
    <property type="entry name" value="His_kinase_dom"/>
</dbReference>
<evidence type="ECO:0000256" key="2">
    <source>
        <dbReference type="ARBA" id="ARBA00012438"/>
    </source>
</evidence>
<dbReference type="PROSITE" id="PS50113">
    <property type="entry name" value="PAC"/>
    <property type="match status" value="1"/>
</dbReference>
<comment type="catalytic activity">
    <reaction evidence="1">
        <text>ATP + protein L-histidine = ADP + protein N-phospho-L-histidine.</text>
        <dbReference type="EC" id="2.7.13.3"/>
    </reaction>
</comment>
<dbReference type="PROSITE" id="PS50109">
    <property type="entry name" value="HIS_KIN"/>
    <property type="match status" value="1"/>
</dbReference>